<keyword evidence="1" id="KW-0966">Cell projection</keyword>
<organism evidence="1 2">
    <name type="scientific">Rhizobium halophytocola</name>
    <dbReference type="NCBI Taxonomy" id="735519"/>
    <lineage>
        <taxon>Bacteria</taxon>
        <taxon>Pseudomonadati</taxon>
        <taxon>Pseudomonadota</taxon>
        <taxon>Alphaproteobacteria</taxon>
        <taxon>Hyphomicrobiales</taxon>
        <taxon>Rhizobiaceae</taxon>
        <taxon>Rhizobium/Agrobacterium group</taxon>
        <taxon>Rhizobium</taxon>
    </lineage>
</organism>
<accession>A0ABS4E591</accession>
<name>A0ABS4E591_9HYPH</name>
<dbReference type="InterPro" id="IPR006311">
    <property type="entry name" value="TAT_signal"/>
</dbReference>
<dbReference type="PROSITE" id="PS51318">
    <property type="entry name" value="TAT"/>
    <property type="match status" value="1"/>
</dbReference>
<evidence type="ECO:0000313" key="2">
    <source>
        <dbReference type="Proteomes" id="UP000759443"/>
    </source>
</evidence>
<sequence length="180" mass="19480">MIALTTTVSRRRLLGPVLLLGGLLAGGLLGPSGARAQDATPLDSATQEEIQKFCTSIADPARDQRYLLQKQELEKLQAQVDARIAVMETRKTEYEDWLKRRNDFLKRAQGNLVGIYKKMKPDAAAPALAELNVEIAAAIIMQLPAQQSGLILSEMKPQKAALVSAIISSAGDPNTSKDPT</sequence>
<proteinExistence type="predicted"/>
<dbReference type="RefSeq" id="WP_209948633.1">
    <property type="nucleotide sequence ID" value="NZ_JAGGJU010000015.1"/>
</dbReference>
<dbReference type="Proteomes" id="UP000759443">
    <property type="component" value="Unassembled WGS sequence"/>
</dbReference>
<comment type="caution">
    <text evidence="1">The sequence shown here is derived from an EMBL/GenBank/DDBJ whole genome shotgun (WGS) entry which is preliminary data.</text>
</comment>
<keyword evidence="1" id="KW-0969">Cilium</keyword>
<gene>
    <name evidence="1" type="ORF">J2Z17_004580</name>
</gene>
<keyword evidence="1" id="KW-0282">Flagellum</keyword>
<dbReference type="EMBL" id="JAGGJU010000015">
    <property type="protein sequence ID" value="MBP1853121.1"/>
    <property type="molecule type" value="Genomic_DNA"/>
</dbReference>
<protein>
    <submittedName>
        <fullName evidence="1">Flagellar motility protein MotE (MotC chaperone)</fullName>
    </submittedName>
</protein>
<evidence type="ECO:0000313" key="1">
    <source>
        <dbReference type="EMBL" id="MBP1853121.1"/>
    </source>
</evidence>
<reference evidence="1 2" key="1">
    <citation type="submission" date="2021-03" db="EMBL/GenBank/DDBJ databases">
        <title>Genomic Encyclopedia of Type Strains, Phase IV (KMG-IV): sequencing the most valuable type-strain genomes for metagenomic binning, comparative biology and taxonomic classification.</title>
        <authorList>
            <person name="Goeker M."/>
        </authorList>
    </citation>
    <scope>NUCLEOTIDE SEQUENCE [LARGE SCALE GENOMIC DNA]</scope>
    <source>
        <strain evidence="1 2">DSM 21600</strain>
    </source>
</reference>
<keyword evidence="2" id="KW-1185">Reference proteome</keyword>
<dbReference type="SUPFAM" id="SSF158791">
    <property type="entry name" value="MgtE N-terminal domain-like"/>
    <property type="match status" value="1"/>
</dbReference>